<sequence length="393" mass="42822">MPHTRPRPDSEYTSTTRSRSKRPNVSRVGLRLLVVVPHEQRSALTHPTSLRTYVSTSPVARTHVVTILLAHSVQLIHVKHAHAILAKSIPTSLGSTPLSPKRPASASTTHGAIDTRQAGGEVLEDEIIGLRYAIPIISQSSPDDLGGCGWWWMVAGIQRMSWDNALDPQHETTAVASRHSPRNLFPRLDSFQQRRQSSRRDWLRGVIPGSFRASSACMRSAGAHASMTSRSAAFSLDQRSLPVFKLVPLLYCQFLEPLSSASPNCDGPHCLLSTSTPDGSPESLVNELSNFSPSPLLPHPTSCVLALDYSWPDCVSTTTASLAFAIASVLEAKAIVSVLEAKAFISVLEAKMMRTTLHGQQPRPQRSFPVAAAAGVEWALHLGRVGRCYHDHH</sequence>
<accession>A0A8H6TZ39</accession>
<comment type="caution">
    <text evidence="2">The sequence shown here is derived from an EMBL/GenBank/DDBJ whole genome shotgun (WGS) entry which is preliminary data.</text>
</comment>
<proteinExistence type="predicted"/>
<protein>
    <submittedName>
        <fullName evidence="2">Uncharacterized protein</fullName>
    </submittedName>
</protein>
<feature type="compositionally biased region" description="Basic and acidic residues" evidence="1">
    <location>
        <begin position="1"/>
        <end position="10"/>
    </location>
</feature>
<dbReference type="AlphaFoldDB" id="A0A8H6TZ39"/>
<dbReference type="Proteomes" id="UP000623467">
    <property type="component" value="Unassembled WGS sequence"/>
</dbReference>
<reference evidence="2" key="1">
    <citation type="submission" date="2020-05" db="EMBL/GenBank/DDBJ databases">
        <title>Mycena genomes resolve the evolution of fungal bioluminescence.</title>
        <authorList>
            <person name="Tsai I.J."/>
        </authorList>
    </citation>
    <scope>NUCLEOTIDE SEQUENCE</scope>
    <source>
        <strain evidence="2">160909Yilan</strain>
    </source>
</reference>
<evidence type="ECO:0000256" key="1">
    <source>
        <dbReference type="SAM" id="MobiDB-lite"/>
    </source>
</evidence>
<feature type="region of interest" description="Disordered" evidence="1">
    <location>
        <begin position="94"/>
        <end position="116"/>
    </location>
</feature>
<dbReference type="EMBL" id="JACAZH010000117">
    <property type="protein sequence ID" value="KAF7324340.1"/>
    <property type="molecule type" value="Genomic_DNA"/>
</dbReference>
<feature type="region of interest" description="Disordered" evidence="1">
    <location>
        <begin position="1"/>
        <end position="24"/>
    </location>
</feature>
<evidence type="ECO:0000313" key="2">
    <source>
        <dbReference type="EMBL" id="KAF7324340.1"/>
    </source>
</evidence>
<name>A0A8H6TZ39_9AGAR</name>
<gene>
    <name evidence="2" type="ORF">MSAN_02523500</name>
</gene>
<evidence type="ECO:0000313" key="3">
    <source>
        <dbReference type="Proteomes" id="UP000623467"/>
    </source>
</evidence>
<keyword evidence="3" id="KW-1185">Reference proteome</keyword>
<organism evidence="2 3">
    <name type="scientific">Mycena sanguinolenta</name>
    <dbReference type="NCBI Taxonomy" id="230812"/>
    <lineage>
        <taxon>Eukaryota</taxon>
        <taxon>Fungi</taxon>
        <taxon>Dikarya</taxon>
        <taxon>Basidiomycota</taxon>
        <taxon>Agaricomycotina</taxon>
        <taxon>Agaricomycetes</taxon>
        <taxon>Agaricomycetidae</taxon>
        <taxon>Agaricales</taxon>
        <taxon>Marasmiineae</taxon>
        <taxon>Mycenaceae</taxon>
        <taxon>Mycena</taxon>
    </lineage>
</organism>